<comment type="similarity">
    <text evidence="4 9 10">Belongs to the HisA/HisF family.</text>
</comment>
<dbReference type="CDD" id="cd04732">
    <property type="entry name" value="HisA"/>
    <property type="match status" value="1"/>
</dbReference>
<dbReference type="UniPathway" id="UPA00031">
    <property type="reaction ID" value="UER00009"/>
</dbReference>
<dbReference type="EMBL" id="CAADEW010000063">
    <property type="protein sequence ID" value="VFJ56672.1"/>
    <property type="molecule type" value="Genomic_DNA"/>
</dbReference>
<dbReference type="FunFam" id="3.20.20.70:FF:000009">
    <property type="entry name" value="1-(5-phosphoribosyl)-5-[(5-phosphoribosylamino)methylideneamino] imidazole-4-carboxamide isomerase"/>
    <property type="match status" value="1"/>
</dbReference>
<dbReference type="InterPro" id="IPR011060">
    <property type="entry name" value="RibuloseP-bd_barrel"/>
</dbReference>
<evidence type="ECO:0000256" key="4">
    <source>
        <dbReference type="ARBA" id="ARBA00009667"/>
    </source>
</evidence>
<evidence type="ECO:0000313" key="12">
    <source>
        <dbReference type="EMBL" id="VFJ56672.1"/>
    </source>
</evidence>
<evidence type="ECO:0000256" key="2">
    <source>
        <dbReference type="ARBA" id="ARBA00004496"/>
    </source>
</evidence>
<sequence length="271" mass="29245">MGVARSRILLAYEIPLKIFRIFFDEIAMLLIPAIDLKEGKCVRLRQGRMEDETVFSDDPLAVAARWVEAGARRLHMVDLDGAFAGKPKNAKSIRAIAKAYPDLPIQVGGGIRDEDTVENYLDAGVRYVIIGTRAVTAPHFVTDLCASFPGHVIVGLDARDGKLAVDGWSKSSQRDATEMAKRFEQEGVEAIVYTDISRDGMMTGINVDATVAMARAITIPVIAAGGLHTLDDVRALCQVAHEGIMGAITGRAIYEGTLDFAEGQKISEAAG</sequence>
<dbReference type="GO" id="GO:0003949">
    <property type="term" value="F:1-(5-phosphoribosyl)-5-[(5-phosphoribosylamino)methylideneamino]imidazole-4-carboxamide isomerase activity"/>
    <property type="evidence" value="ECO:0007669"/>
    <property type="project" value="UniProtKB-UniRule"/>
</dbReference>
<evidence type="ECO:0000313" key="13">
    <source>
        <dbReference type="EMBL" id="VFJ63410.1"/>
    </source>
</evidence>
<dbReference type="InterPro" id="IPR006062">
    <property type="entry name" value="His_biosynth"/>
</dbReference>
<dbReference type="PANTHER" id="PTHR43090:SF2">
    <property type="entry name" value="1-(5-PHOSPHORIBOSYL)-5-[(5-PHOSPHORIBOSYLAMINO)METHYLIDENEAMINO] IMIDAZOLE-4-CARBOXAMIDE ISOMERASE"/>
    <property type="match status" value="1"/>
</dbReference>
<dbReference type="NCBIfam" id="NF010112">
    <property type="entry name" value="PRK13585.1"/>
    <property type="match status" value="1"/>
</dbReference>
<proteinExistence type="inferred from homology"/>
<evidence type="ECO:0000256" key="5">
    <source>
        <dbReference type="ARBA" id="ARBA00022490"/>
    </source>
</evidence>
<feature type="active site" description="Proton donor" evidence="9">
    <location>
        <position position="157"/>
    </location>
</feature>
<evidence type="ECO:0000256" key="9">
    <source>
        <dbReference type="HAMAP-Rule" id="MF_01014"/>
    </source>
</evidence>
<dbReference type="Pfam" id="PF00977">
    <property type="entry name" value="His_biosynth"/>
    <property type="match status" value="1"/>
</dbReference>
<dbReference type="GO" id="GO:0000105">
    <property type="term" value="P:L-histidine biosynthetic process"/>
    <property type="evidence" value="ECO:0007669"/>
    <property type="project" value="UniProtKB-UniRule"/>
</dbReference>
<dbReference type="SUPFAM" id="SSF51366">
    <property type="entry name" value="Ribulose-phoshate binding barrel"/>
    <property type="match status" value="1"/>
</dbReference>
<evidence type="ECO:0000256" key="11">
    <source>
        <dbReference type="RuleBase" id="RU003658"/>
    </source>
</evidence>
<keyword evidence="7 9" id="KW-0368">Histidine biosynthesis</keyword>
<dbReference type="Gene3D" id="3.20.20.70">
    <property type="entry name" value="Aldolase class I"/>
    <property type="match status" value="1"/>
</dbReference>
<accession>A0A450SRZ3</accession>
<comment type="catalytic activity">
    <reaction evidence="1 9 11">
        <text>1-(5-phospho-beta-D-ribosyl)-5-[(5-phospho-beta-D-ribosylamino)methylideneamino]imidazole-4-carboxamide = 5-[(5-phospho-1-deoxy-D-ribulos-1-ylimino)methylamino]-1-(5-phospho-beta-D-ribosyl)imidazole-4-carboxamide</text>
        <dbReference type="Rhea" id="RHEA:15469"/>
        <dbReference type="ChEBI" id="CHEBI:58435"/>
        <dbReference type="ChEBI" id="CHEBI:58525"/>
        <dbReference type="EC" id="5.3.1.16"/>
    </reaction>
</comment>
<feature type="active site" description="Proton acceptor" evidence="9">
    <location>
        <position position="35"/>
    </location>
</feature>
<dbReference type="AlphaFoldDB" id="A0A450SRZ3"/>
<evidence type="ECO:0000256" key="6">
    <source>
        <dbReference type="ARBA" id="ARBA00022605"/>
    </source>
</evidence>
<evidence type="ECO:0000256" key="10">
    <source>
        <dbReference type="RuleBase" id="RU003657"/>
    </source>
</evidence>
<keyword evidence="5 9" id="KW-0963">Cytoplasm</keyword>
<gene>
    <name evidence="9" type="primary">hisA</name>
    <name evidence="12" type="ORF">BECKFW1821A_GA0114235_106314</name>
    <name evidence="13" type="ORF">BECKFW1821B_GA0114236_10832</name>
</gene>
<evidence type="ECO:0000256" key="1">
    <source>
        <dbReference type="ARBA" id="ARBA00000901"/>
    </source>
</evidence>
<organism evidence="12">
    <name type="scientific">Candidatus Kentrum sp. FW</name>
    <dbReference type="NCBI Taxonomy" id="2126338"/>
    <lineage>
        <taxon>Bacteria</taxon>
        <taxon>Pseudomonadati</taxon>
        <taxon>Pseudomonadota</taxon>
        <taxon>Gammaproteobacteria</taxon>
        <taxon>Candidatus Kentrum</taxon>
    </lineage>
</organism>
<dbReference type="InterPro" id="IPR023016">
    <property type="entry name" value="HisA/PriA"/>
</dbReference>
<evidence type="ECO:0000256" key="8">
    <source>
        <dbReference type="ARBA" id="ARBA00023235"/>
    </source>
</evidence>
<name>A0A450SRZ3_9GAMM</name>
<dbReference type="PANTHER" id="PTHR43090">
    <property type="entry name" value="1-(5-PHOSPHORIBOSYL)-5-[(5-PHOSPHORIBOSYLAMINO)METHYLIDENEAMINO] IMIDAZOLE-4-CARBOXAMIDE ISOMERASE"/>
    <property type="match status" value="1"/>
</dbReference>
<keyword evidence="6 9" id="KW-0028">Amino-acid biosynthesis</keyword>
<reference evidence="12" key="1">
    <citation type="submission" date="2019-02" db="EMBL/GenBank/DDBJ databases">
        <authorList>
            <person name="Gruber-Vodicka R. H."/>
            <person name="Seah K. B. B."/>
        </authorList>
    </citation>
    <scope>NUCLEOTIDE SEQUENCE</scope>
    <source>
        <strain evidence="13">BECK_BZ106</strain>
        <strain evidence="12">BECK_BZ15</strain>
    </source>
</reference>
<dbReference type="HAMAP" id="MF_01014">
    <property type="entry name" value="HisA"/>
    <property type="match status" value="1"/>
</dbReference>
<dbReference type="NCBIfam" id="TIGR00007">
    <property type="entry name" value="1-(5-phosphoribosyl)-5-[(5-phosphoribosylamino)methylideneamino]imidazole-4-carboxamide isomerase"/>
    <property type="match status" value="1"/>
</dbReference>
<dbReference type="InterPro" id="IPR044524">
    <property type="entry name" value="Isoase_HisA-like"/>
</dbReference>
<evidence type="ECO:0000256" key="7">
    <source>
        <dbReference type="ARBA" id="ARBA00023102"/>
    </source>
</evidence>
<evidence type="ECO:0000256" key="3">
    <source>
        <dbReference type="ARBA" id="ARBA00005133"/>
    </source>
</evidence>
<protein>
    <recommendedName>
        <fullName evidence="9 11">1-(5-phosphoribosyl)-5-[(5-phosphoribosylamino)methylideneamino] imidazole-4-carboxamide isomerase</fullName>
        <ecNumber evidence="9 11">5.3.1.16</ecNumber>
    </recommendedName>
    <alternativeName>
        <fullName evidence="9">Phosphoribosylformimino-5-aminoimidazole carboxamide ribotide isomerase</fullName>
    </alternativeName>
</protein>
<dbReference type="GO" id="GO:0000162">
    <property type="term" value="P:L-tryptophan biosynthetic process"/>
    <property type="evidence" value="ECO:0007669"/>
    <property type="project" value="TreeGrafter"/>
</dbReference>
<keyword evidence="8 9" id="KW-0413">Isomerase</keyword>
<dbReference type="InterPro" id="IPR013785">
    <property type="entry name" value="Aldolase_TIM"/>
</dbReference>
<dbReference type="InterPro" id="IPR006063">
    <property type="entry name" value="HisA_bact_arch"/>
</dbReference>
<comment type="subcellular location">
    <subcellularLocation>
        <location evidence="2 9 11">Cytoplasm</location>
    </subcellularLocation>
</comment>
<comment type="pathway">
    <text evidence="3 9 11">Amino-acid biosynthesis; L-histidine biosynthesis; L-histidine from 5-phospho-alpha-D-ribose 1-diphosphate: step 4/9.</text>
</comment>
<dbReference type="GO" id="GO:0005737">
    <property type="term" value="C:cytoplasm"/>
    <property type="evidence" value="ECO:0007669"/>
    <property type="project" value="UniProtKB-SubCell"/>
</dbReference>
<dbReference type="EC" id="5.3.1.16" evidence="9 11"/>
<dbReference type="EMBL" id="CAADFD010000083">
    <property type="protein sequence ID" value="VFJ63410.1"/>
    <property type="molecule type" value="Genomic_DNA"/>
</dbReference>